<protein>
    <submittedName>
        <fullName evidence="1">Uncharacterized protein</fullName>
    </submittedName>
</protein>
<gene>
    <name evidence="1" type="ORF">LCGC14_1025020</name>
</gene>
<comment type="caution">
    <text evidence="1">The sequence shown here is derived from an EMBL/GenBank/DDBJ whole genome shotgun (WGS) entry which is preliminary data.</text>
</comment>
<dbReference type="EMBL" id="LAZR01004120">
    <property type="protein sequence ID" value="KKN11582.1"/>
    <property type="molecule type" value="Genomic_DNA"/>
</dbReference>
<reference evidence="1" key="1">
    <citation type="journal article" date="2015" name="Nature">
        <title>Complex archaea that bridge the gap between prokaryotes and eukaryotes.</title>
        <authorList>
            <person name="Spang A."/>
            <person name="Saw J.H."/>
            <person name="Jorgensen S.L."/>
            <person name="Zaremba-Niedzwiedzka K."/>
            <person name="Martijn J."/>
            <person name="Lind A.E."/>
            <person name="van Eijk R."/>
            <person name="Schleper C."/>
            <person name="Guy L."/>
            <person name="Ettema T.J."/>
        </authorList>
    </citation>
    <scope>NUCLEOTIDE SEQUENCE</scope>
</reference>
<sequence>MIKLFFEREPTSARCFIHIVDQDENRQFTHRGQPVIMVPVTEENRYLASQPAISLHYEEVQSLMDELWNSGFRPSSTSSETDLLGAKDQHIQDLRNSQNTLLALIGTNKFPGREQ</sequence>
<organism evidence="1">
    <name type="scientific">marine sediment metagenome</name>
    <dbReference type="NCBI Taxonomy" id="412755"/>
    <lineage>
        <taxon>unclassified sequences</taxon>
        <taxon>metagenomes</taxon>
        <taxon>ecological metagenomes</taxon>
    </lineage>
</organism>
<dbReference type="AlphaFoldDB" id="A0A0F9NHX9"/>
<name>A0A0F9NHX9_9ZZZZ</name>
<proteinExistence type="predicted"/>
<accession>A0A0F9NHX9</accession>
<evidence type="ECO:0000313" key="1">
    <source>
        <dbReference type="EMBL" id="KKN11582.1"/>
    </source>
</evidence>